<feature type="compositionally biased region" description="Polar residues" evidence="1">
    <location>
        <begin position="209"/>
        <end position="219"/>
    </location>
</feature>
<proteinExistence type="predicted"/>
<reference evidence="2" key="1">
    <citation type="submission" date="2023-11" db="EMBL/GenBank/DDBJ databases">
        <authorList>
            <person name="Alioto T."/>
            <person name="Alioto T."/>
            <person name="Gomez Garrido J."/>
        </authorList>
    </citation>
    <scope>NUCLEOTIDE SEQUENCE</scope>
</reference>
<feature type="compositionally biased region" description="Acidic residues" evidence="1">
    <location>
        <begin position="221"/>
        <end position="231"/>
    </location>
</feature>
<feature type="region of interest" description="Disordered" evidence="1">
    <location>
        <begin position="182"/>
        <end position="232"/>
    </location>
</feature>
<name>A0AAI8YVR7_9PEZI</name>
<evidence type="ECO:0000256" key="1">
    <source>
        <dbReference type="SAM" id="MobiDB-lite"/>
    </source>
</evidence>
<evidence type="ECO:0000313" key="3">
    <source>
        <dbReference type="Proteomes" id="UP001296104"/>
    </source>
</evidence>
<sequence>MARPKIVLDDWRNHIEQWAREGARKEEIQRRLQEQANIRIGTSTLSTHLRTWNVRFNRAPIKKTDGLKQRVNELFHERPSMRDEETVRVLQEEGFQISGTRALARLRREGGLYKRVEKDQEERIKEEITEALRLEFGQDFDMPEDMATRDLSVYLRSKYNIVGRDRIRKIAAELNPDWVQRRKQKGQFPRPACPAPRSYRDRTAAEQGSFPSHGNSATMESDIDPGGEEAFPDISRLAELSRAVDNDAQLMPQTASPVTIPGEFITPWLDPGLTEPP</sequence>
<evidence type="ECO:0000313" key="2">
    <source>
        <dbReference type="EMBL" id="CAK3927847.1"/>
    </source>
</evidence>
<organism evidence="2 3">
    <name type="scientific">Lecanosticta acicola</name>
    <dbReference type="NCBI Taxonomy" id="111012"/>
    <lineage>
        <taxon>Eukaryota</taxon>
        <taxon>Fungi</taxon>
        <taxon>Dikarya</taxon>
        <taxon>Ascomycota</taxon>
        <taxon>Pezizomycotina</taxon>
        <taxon>Dothideomycetes</taxon>
        <taxon>Dothideomycetidae</taxon>
        <taxon>Mycosphaerellales</taxon>
        <taxon>Mycosphaerellaceae</taxon>
        <taxon>Lecanosticta</taxon>
    </lineage>
</organism>
<dbReference type="EMBL" id="CAVMBE010000013">
    <property type="protein sequence ID" value="CAK3927847.1"/>
    <property type="molecule type" value="Genomic_DNA"/>
</dbReference>
<dbReference type="AlphaFoldDB" id="A0AAI8YVR7"/>
<protein>
    <recommendedName>
        <fullName evidence="4">Clr5 domain-containing protein</fullName>
    </recommendedName>
</protein>
<evidence type="ECO:0008006" key="4">
    <source>
        <dbReference type="Google" id="ProtNLM"/>
    </source>
</evidence>
<comment type="caution">
    <text evidence="2">The sequence shown here is derived from an EMBL/GenBank/DDBJ whole genome shotgun (WGS) entry which is preliminary data.</text>
</comment>
<feature type="region of interest" description="Disordered" evidence="1">
    <location>
        <begin position="253"/>
        <end position="277"/>
    </location>
</feature>
<dbReference type="Proteomes" id="UP001296104">
    <property type="component" value="Unassembled WGS sequence"/>
</dbReference>
<keyword evidence="3" id="KW-1185">Reference proteome</keyword>
<accession>A0AAI8YVR7</accession>
<gene>
    <name evidence="2" type="ORF">LECACI_7A002882</name>
</gene>